<organism evidence="3 4">
    <name type="scientific">Sphaerimonospora thailandensis</name>
    <dbReference type="NCBI Taxonomy" id="795644"/>
    <lineage>
        <taxon>Bacteria</taxon>
        <taxon>Bacillati</taxon>
        <taxon>Actinomycetota</taxon>
        <taxon>Actinomycetes</taxon>
        <taxon>Streptosporangiales</taxon>
        <taxon>Streptosporangiaceae</taxon>
        <taxon>Sphaerimonospora</taxon>
    </lineage>
</organism>
<gene>
    <name evidence="3" type="ORF">Mth01_27040</name>
</gene>
<comment type="caution">
    <text evidence="3">The sequence shown here is derived from an EMBL/GenBank/DDBJ whole genome shotgun (WGS) entry which is preliminary data.</text>
</comment>
<reference evidence="3" key="1">
    <citation type="submission" date="2021-01" db="EMBL/GenBank/DDBJ databases">
        <title>Whole genome shotgun sequence of Sphaerimonospora thailandensis NBRC 107569.</title>
        <authorList>
            <person name="Komaki H."/>
            <person name="Tamura T."/>
        </authorList>
    </citation>
    <scope>NUCLEOTIDE SEQUENCE</scope>
    <source>
        <strain evidence="3">NBRC 107569</strain>
    </source>
</reference>
<dbReference type="Proteomes" id="UP000610966">
    <property type="component" value="Unassembled WGS sequence"/>
</dbReference>
<keyword evidence="2" id="KW-1133">Transmembrane helix</keyword>
<proteinExistence type="predicted"/>
<evidence type="ECO:0000256" key="2">
    <source>
        <dbReference type="SAM" id="Phobius"/>
    </source>
</evidence>
<dbReference type="EMBL" id="BOOG01000022">
    <property type="protein sequence ID" value="GIH70451.1"/>
    <property type="molecule type" value="Genomic_DNA"/>
</dbReference>
<evidence type="ECO:0000256" key="1">
    <source>
        <dbReference type="SAM" id="MobiDB-lite"/>
    </source>
</evidence>
<keyword evidence="4" id="KW-1185">Reference proteome</keyword>
<feature type="region of interest" description="Disordered" evidence="1">
    <location>
        <begin position="1"/>
        <end position="33"/>
    </location>
</feature>
<sequence length="235" mass="23987">MRISEKASQDGRGAVSERSGLSGPASRKLPVSPRERRPALAALAVLLILGGALATTLLVMRSGERVSAIRVGQQVGAGQSIPISALEEVEIADTGIARVLWRDRESVAQGYAAVTLLPGTLLTETMVAESSGDVGPGKALVGLALKPGQLPVGLQVGDVVQVIYVAGADKGTDQGTEGRQQRVLATAARVHSIPTPGRTGGSGLFTVRVDTSAAPAIAQHASNGQVALIKLPGVK</sequence>
<evidence type="ECO:0008006" key="5">
    <source>
        <dbReference type="Google" id="ProtNLM"/>
    </source>
</evidence>
<keyword evidence="2" id="KW-0812">Transmembrane</keyword>
<protein>
    <recommendedName>
        <fullName evidence="5">SAF domain-containing protein</fullName>
    </recommendedName>
</protein>
<dbReference type="RefSeq" id="WP_204016166.1">
    <property type="nucleotide sequence ID" value="NZ_BOOG01000022.1"/>
</dbReference>
<evidence type="ECO:0000313" key="3">
    <source>
        <dbReference type="EMBL" id="GIH70451.1"/>
    </source>
</evidence>
<evidence type="ECO:0000313" key="4">
    <source>
        <dbReference type="Proteomes" id="UP000610966"/>
    </source>
</evidence>
<dbReference type="AlphaFoldDB" id="A0A8J3R6Y2"/>
<feature type="transmembrane region" description="Helical" evidence="2">
    <location>
        <begin position="39"/>
        <end position="60"/>
    </location>
</feature>
<accession>A0A8J3R6Y2</accession>
<keyword evidence="2" id="KW-0472">Membrane</keyword>
<name>A0A8J3R6Y2_9ACTN</name>